<dbReference type="OrthoDB" id="495172at2759"/>
<reference evidence="2 3" key="1">
    <citation type="journal article" date="2017" name="Mol. Biol. Evol.">
        <title>The 4-celled Tetrabaena socialis nuclear genome reveals the essential components for genetic control of cell number at the origin of multicellularity in the volvocine lineage.</title>
        <authorList>
            <person name="Featherston J."/>
            <person name="Arakaki Y."/>
            <person name="Hanschen E.R."/>
            <person name="Ferris P.J."/>
            <person name="Michod R.E."/>
            <person name="Olson B.J.S.C."/>
            <person name="Nozaki H."/>
            <person name="Durand P.M."/>
        </authorList>
    </citation>
    <scope>NUCLEOTIDE SEQUENCE [LARGE SCALE GENOMIC DNA]</scope>
    <source>
        <strain evidence="2 3">NIES-571</strain>
    </source>
</reference>
<name>A0A2J7ZT53_9CHLO</name>
<dbReference type="EMBL" id="PGGS01000502">
    <property type="protein sequence ID" value="PNH03447.1"/>
    <property type="molecule type" value="Genomic_DNA"/>
</dbReference>
<dbReference type="AlphaFoldDB" id="A0A2J7ZT53"/>
<evidence type="ECO:0000313" key="2">
    <source>
        <dbReference type="EMBL" id="PNH03447.1"/>
    </source>
</evidence>
<comment type="caution">
    <text evidence="2">The sequence shown here is derived from an EMBL/GenBank/DDBJ whole genome shotgun (WGS) entry which is preliminary data.</text>
</comment>
<dbReference type="InterPro" id="IPR042104">
    <property type="entry name" value="PKS_dehydratase_sf"/>
</dbReference>
<keyword evidence="3" id="KW-1185">Reference proteome</keyword>
<feature type="non-terminal residue" evidence="2">
    <location>
        <position position="1"/>
    </location>
</feature>
<organism evidence="2 3">
    <name type="scientific">Tetrabaena socialis</name>
    <dbReference type="NCBI Taxonomy" id="47790"/>
    <lineage>
        <taxon>Eukaryota</taxon>
        <taxon>Viridiplantae</taxon>
        <taxon>Chlorophyta</taxon>
        <taxon>core chlorophytes</taxon>
        <taxon>Chlorophyceae</taxon>
        <taxon>CS clade</taxon>
        <taxon>Chlamydomonadales</taxon>
        <taxon>Tetrabaenaceae</taxon>
        <taxon>Tetrabaena</taxon>
    </lineage>
</organism>
<dbReference type="Pfam" id="PF14765">
    <property type="entry name" value="PS-DH"/>
    <property type="match status" value="1"/>
</dbReference>
<evidence type="ECO:0000313" key="3">
    <source>
        <dbReference type="Proteomes" id="UP000236333"/>
    </source>
</evidence>
<sequence length="143" mass="14719">SAAVAPPAAAPPAAAAAAAADPFALTDDGAAVDPAAFQAALMADPARMAAVAALPGSEAHMAVLAGPDLGALQRLLREAMQAEGSRLERQARRWAERTVDAQRASAPVPRDTVHVYKQLAEAGLEYGPAFRLLRNVHVPLPAE</sequence>
<evidence type="ECO:0000259" key="1">
    <source>
        <dbReference type="Pfam" id="PF14765"/>
    </source>
</evidence>
<dbReference type="InterPro" id="IPR049551">
    <property type="entry name" value="PKS_DH_C"/>
</dbReference>
<dbReference type="Gene3D" id="3.10.129.110">
    <property type="entry name" value="Polyketide synthase dehydratase"/>
    <property type="match status" value="1"/>
</dbReference>
<proteinExistence type="predicted"/>
<dbReference type="Proteomes" id="UP000236333">
    <property type="component" value="Unassembled WGS sequence"/>
</dbReference>
<feature type="domain" description="Polyketide synthase dehydratase" evidence="1">
    <location>
        <begin position="100"/>
        <end position="137"/>
    </location>
</feature>
<protein>
    <recommendedName>
        <fullName evidence="1">Polyketide synthase dehydratase domain-containing protein</fullName>
    </recommendedName>
</protein>
<accession>A0A2J7ZT53</accession>
<gene>
    <name evidence="2" type="ORF">TSOC_010498</name>
</gene>
<feature type="non-terminal residue" evidence="2">
    <location>
        <position position="143"/>
    </location>
</feature>